<dbReference type="EMBL" id="CP000100">
    <property type="protein sequence ID" value="ABB58509.1"/>
    <property type="molecule type" value="Genomic_DNA"/>
</dbReference>
<dbReference type="HOGENOM" id="CLU_1440388_0_0_3"/>
<dbReference type="Gene3D" id="3.30.700.10">
    <property type="entry name" value="Glycoprotein, Type 4 Pilin"/>
    <property type="match status" value="1"/>
</dbReference>
<dbReference type="SUPFAM" id="SSF54523">
    <property type="entry name" value="Pili subunits"/>
    <property type="match status" value="1"/>
</dbReference>
<dbReference type="AlphaFoldDB" id="Q31KB0"/>
<dbReference type="STRING" id="1140.Synpcc7942_2479"/>
<organism evidence="2 3">
    <name type="scientific">Synechococcus elongatus (strain ATCC 33912 / PCC 7942 / FACHB-805)</name>
    <name type="common">Anacystis nidulans R2</name>
    <dbReference type="NCBI Taxonomy" id="1140"/>
    <lineage>
        <taxon>Bacteria</taxon>
        <taxon>Bacillati</taxon>
        <taxon>Cyanobacteriota</taxon>
        <taxon>Cyanophyceae</taxon>
        <taxon>Synechococcales</taxon>
        <taxon>Synechococcaceae</taxon>
        <taxon>Synechococcus</taxon>
    </lineage>
</organism>
<dbReference type="Pfam" id="PF07963">
    <property type="entry name" value="N_methyl"/>
    <property type="match status" value="1"/>
</dbReference>
<evidence type="ECO:0000313" key="2">
    <source>
        <dbReference type="EMBL" id="ABB58509.1"/>
    </source>
</evidence>
<dbReference type="InterPro" id="IPR045584">
    <property type="entry name" value="Pilin-like"/>
</dbReference>
<dbReference type="NCBIfam" id="TIGR02532">
    <property type="entry name" value="IV_pilin_GFxxxE"/>
    <property type="match status" value="1"/>
</dbReference>
<protein>
    <submittedName>
        <fullName evidence="2">Pilin-like protein</fullName>
    </submittedName>
</protein>
<evidence type="ECO:0000256" key="1">
    <source>
        <dbReference type="SAM" id="Phobius"/>
    </source>
</evidence>
<dbReference type="RefSeq" id="WP_011378483.1">
    <property type="nucleotide sequence ID" value="NZ_JACJTX010000001.1"/>
</dbReference>
<keyword evidence="1" id="KW-0812">Transmembrane</keyword>
<keyword evidence="1" id="KW-1133">Transmembrane helix</keyword>
<proteinExistence type="predicted"/>
<evidence type="ECO:0000313" key="3">
    <source>
        <dbReference type="Proteomes" id="UP000889800"/>
    </source>
</evidence>
<feature type="transmembrane region" description="Helical" evidence="1">
    <location>
        <begin position="36"/>
        <end position="58"/>
    </location>
</feature>
<sequence length="188" mass="20297">MERLAMSRLKLVLEQRLLYAHLRRAVRSQGFTITEILVVLIVAGILAAIAGPSVAGFLGQQELDQATSEVQSAILEMQREAQRLNRTCTLKATDLVAGGINRDTTAAPTGNCLLRSRSFARNQITVAQNLSSNVLAYPSGNVYWTGNATQEIRLSSTLTPVQRCVVLARPLGLVRTGTVQSGSCRTSS</sequence>
<dbReference type="BioCyc" id="SYNEL:SYNPCC7942_2479-MONOMER"/>
<accession>Q31KB0</accession>
<dbReference type="KEGG" id="syf:Synpcc7942_2479"/>
<gene>
    <name evidence="2" type="ordered locus">Synpcc7942_2479</name>
</gene>
<keyword evidence="1" id="KW-0472">Membrane</keyword>
<dbReference type="Proteomes" id="UP000889800">
    <property type="component" value="Chromosome"/>
</dbReference>
<dbReference type="PaxDb" id="1140-Synpcc7942_2479"/>
<dbReference type="eggNOG" id="COG4970">
    <property type="taxonomic scope" value="Bacteria"/>
</dbReference>
<name>Q31KB0_SYNE7</name>
<keyword evidence="3" id="KW-1185">Reference proteome</keyword>
<dbReference type="InterPro" id="IPR012902">
    <property type="entry name" value="N_methyl_site"/>
</dbReference>
<reference evidence="3" key="1">
    <citation type="submission" date="2005-08" db="EMBL/GenBank/DDBJ databases">
        <title>Complete sequence of chromosome 1 of Synechococcus elongatus PCC 7942.</title>
        <authorList>
            <consortium name="US DOE Joint Genome Institute"/>
            <person name="Copeland A."/>
            <person name="Lucas S."/>
            <person name="Lapidus A."/>
            <person name="Barry K."/>
            <person name="Detter J.C."/>
            <person name="Glavina T."/>
            <person name="Hammon N."/>
            <person name="Israni S."/>
            <person name="Pitluck S."/>
            <person name="Schmutz J."/>
            <person name="Larimer F."/>
            <person name="Land M."/>
            <person name="Kyrpides N."/>
            <person name="Lykidis A."/>
            <person name="Richardson P."/>
        </authorList>
    </citation>
    <scope>NUCLEOTIDE SEQUENCE [LARGE SCALE GENOMIC DNA]</scope>
    <source>
        <strain evidence="3">ATCC 33912 / PCC 7942 / FACHB-805</strain>
    </source>
</reference>